<feature type="transmembrane region" description="Helical" evidence="1">
    <location>
        <begin position="35"/>
        <end position="54"/>
    </location>
</feature>
<proteinExistence type="predicted"/>
<feature type="transmembrane region" description="Helical" evidence="1">
    <location>
        <begin position="66"/>
        <end position="85"/>
    </location>
</feature>
<evidence type="ECO:0000256" key="1">
    <source>
        <dbReference type="SAM" id="Phobius"/>
    </source>
</evidence>
<feature type="transmembrane region" description="Helical" evidence="1">
    <location>
        <begin position="7"/>
        <end position="29"/>
    </location>
</feature>
<geneLocation type="plasmid" evidence="2">
    <name>pP742501</name>
</geneLocation>
<sequence>MKTYCRSLIHSPACTILSWGTLVALVLYRVVMGEWFVLLVCASATLIGFTLQQNWQRVPSPLRPNLLLGSGALLAWVLMTLHAPAQALFFDTLENGLKTLFGRFGVAGVDQIPGWVGAVFRIIAVVFLAVLALRFGRAQEEDSEGVRQIVGKIVQILAGMLILDALIGLFTT</sequence>
<protein>
    <submittedName>
        <fullName evidence="2">Uncharacterized protein</fullName>
    </submittedName>
</protein>
<dbReference type="HOGENOM" id="CLU_1552754_0_0_3"/>
<accession>B8HZ28</accession>
<reference evidence="2" key="1">
    <citation type="submission" date="2009-01" db="EMBL/GenBank/DDBJ databases">
        <title>Complete sequence of plasmid1 Cyanothece sp. PCC 7425.</title>
        <authorList>
            <consortium name="US DOE Joint Genome Institute"/>
            <person name="Lucas S."/>
            <person name="Copeland A."/>
            <person name="Lapidus A."/>
            <person name="Glavina del Rio T."/>
            <person name="Dalin E."/>
            <person name="Tice H."/>
            <person name="Bruce D."/>
            <person name="Goodwin L."/>
            <person name="Pitluck S."/>
            <person name="Sims D."/>
            <person name="Meineke L."/>
            <person name="Brettin T."/>
            <person name="Detter J.C."/>
            <person name="Han C."/>
            <person name="Larimer F."/>
            <person name="Land M."/>
            <person name="Hauser L."/>
            <person name="Kyrpides N."/>
            <person name="Ovchinnikova G."/>
            <person name="Liberton M."/>
            <person name="Stoeckel J."/>
            <person name="Banerjee A."/>
            <person name="Singh A."/>
            <person name="Page L."/>
            <person name="Sato H."/>
            <person name="Zhao L."/>
            <person name="Sherman L."/>
            <person name="Pakrasi H."/>
            <person name="Richardson P."/>
        </authorList>
    </citation>
    <scope>NUCLEOTIDE SEQUENCE</scope>
    <source>
        <strain evidence="2">PCC 7425</strain>
        <plasmid evidence="2">pP742501</plasmid>
    </source>
</reference>
<keyword evidence="1" id="KW-0812">Transmembrane</keyword>
<keyword evidence="1" id="KW-1133">Transmembrane helix</keyword>
<keyword evidence="2" id="KW-0614">Plasmid</keyword>
<gene>
    <name evidence="2" type="ordered locus">Cyan7425_5417</name>
</gene>
<dbReference type="KEGG" id="cyn:Cyan7425_5417"/>
<keyword evidence="1" id="KW-0472">Membrane</keyword>
<dbReference type="EMBL" id="CP001345">
    <property type="protein sequence ID" value="ACL47676.1"/>
    <property type="molecule type" value="Genomic_DNA"/>
</dbReference>
<name>B8HZ28_CYAP4</name>
<evidence type="ECO:0000313" key="2">
    <source>
        <dbReference type="EMBL" id="ACL47676.1"/>
    </source>
</evidence>
<dbReference type="AlphaFoldDB" id="B8HZ28"/>
<organism evidence="2">
    <name type="scientific">Cyanothece sp. (strain PCC 7425 / ATCC 29141)</name>
    <dbReference type="NCBI Taxonomy" id="395961"/>
    <lineage>
        <taxon>Bacteria</taxon>
        <taxon>Bacillati</taxon>
        <taxon>Cyanobacteriota</taxon>
        <taxon>Cyanophyceae</taxon>
        <taxon>Gomontiellales</taxon>
        <taxon>Cyanothecaceae</taxon>
        <taxon>Cyanothece</taxon>
    </lineage>
</organism>
<feature type="transmembrane region" description="Helical" evidence="1">
    <location>
        <begin position="112"/>
        <end position="133"/>
    </location>
</feature>
<feature type="transmembrane region" description="Helical" evidence="1">
    <location>
        <begin position="153"/>
        <end position="171"/>
    </location>
</feature>